<reference evidence="9 10" key="1">
    <citation type="submission" date="2020-07" db="EMBL/GenBank/DDBJ databases">
        <title>Novel species isolated from subtropical streams in China.</title>
        <authorList>
            <person name="Lu H."/>
        </authorList>
    </citation>
    <scope>NUCLEOTIDE SEQUENCE [LARGE SCALE GENOMIC DNA]</scope>
    <source>
        <strain evidence="9 10">FT3S</strain>
    </source>
</reference>
<evidence type="ECO:0000256" key="1">
    <source>
        <dbReference type="ARBA" id="ARBA00001974"/>
    </source>
</evidence>
<evidence type="ECO:0000259" key="7">
    <source>
        <dbReference type="Pfam" id="PF02770"/>
    </source>
</evidence>
<dbReference type="Pfam" id="PF02771">
    <property type="entry name" value="Acyl-CoA_dh_N"/>
    <property type="match status" value="1"/>
</dbReference>
<evidence type="ECO:0000313" key="10">
    <source>
        <dbReference type="Proteomes" id="UP000566711"/>
    </source>
</evidence>
<dbReference type="Gene3D" id="1.20.140.10">
    <property type="entry name" value="Butyryl-CoA Dehydrogenase, subunit A, domain 3"/>
    <property type="match status" value="1"/>
</dbReference>
<sequence length="390" mass="41810">MDLQLTTEQEMMATAARKMAAKCIEPVLRKHAASAPLPKAAMLEIYGALADFGLTAARLPTELGGGGLSMIDYGLMIEQLPPVIALSLISHEGTIMRIHAGATAEVRHAYLPDLIAGRKIACAANSEEAAGSDANAVRTRLEMADGHARITGRKMWISNASVCDVVVASCAAEADGGGRPRIRRALVDRSQSEIEVRAIELTGLKQGHLGELVFERTMVPPSHLMDGEGDAGKYYVVGGNGNRPLLGLMAVNMAQRAFDMAREYATVRQQFGQSLASCQLVQQDLAEIESAVISSRLMCLYALDCLDRGMRGDGTSAMAKRFATHHAERAVHLAMQVHGAMGISEELALEQLWRDVRVLQVPDGTMGILALIQARSLTGVAAFRPGMARP</sequence>
<dbReference type="Gene3D" id="1.10.540.10">
    <property type="entry name" value="Acyl-CoA dehydrogenase/oxidase, N-terminal domain"/>
    <property type="match status" value="1"/>
</dbReference>
<dbReference type="InterPro" id="IPR009075">
    <property type="entry name" value="AcylCo_DH/oxidase_C"/>
</dbReference>
<protein>
    <submittedName>
        <fullName evidence="9">Acyl-CoA/acyl-ACP dehydrogenase</fullName>
    </submittedName>
</protein>
<dbReference type="RefSeq" id="WP_182213609.1">
    <property type="nucleotide sequence ID" value="NZ_JACEZS010000001.1"/>
</dbReference>
<evidence type="ECO:0000259" key="8">
    <source>
        <dbReference type="Pfam" id="PF02771"/>
    </source>
</evidence>
<keyword evidence="10" id="KW-1185">Reference proteome</keyword>
<dbReference type="Pfam" id="PF02770">
    <property type="entry name" value="Acyl-CoA_dh_M"/>
    <property type="match status" value="1"/>
</dbReference>
<keyword evidence="5" id="KW-0560">Oxidoreductase</keyword>
<evidence type="ECO:0000259" key="6">
    <source>
        <dbReference type="Pfam" id="PF00441"/>
    </source>
</evidence>
<evidence type="ECO:0000256" key="5">
    <source>
        <dbReference type="ARBA" id="ARBA00023002"/>
    </source>
</evidence>
<proteinExistence type="inferred from homology"/>
<dbReference type="GO" id="GO:0050660">
    <property type="term" value="F:flavin adenine dinucleotide binding"/>
    <property type="evidence" value="ECO:0007669"/>
    <property type="project" value="InterPro"/>
</dbReference>
<accession>A0A7W2EE22</accession>
<evidence type="ECO:0000256" key="2">
    <source>
        <dbReference type="ARBA" id="ARBA00009347"/>
    </source>
</evidence>
<keyword evidence="3" id="KW-0285">Flavoprotein</keyword>
<dbReference type="GO" id="GO:0003995">
    <property type="term" value="F:acyl-CoA dehydrogenase activity"/>
    <property type="evidence" value="ECO:0007669"/>
    <property type="project" value="TreeGrafter"/>
</dbReference>
<dbReference type="CDD" id="cd00567">
    <property type="entry name" value="ACAD"/>
    <property type="match status" value="1"/>
</dbReference>
<dbReference type="AlphaFoldDB" id="A0A7W2EE22"/>
<dbReference type="InterPro" id="IPR036250">
    <property type="entry name" value="AcylCo_DH-like_C"/>
</dbReference>
<gene>
    <name evidence="9" type="ORF">H3H36_02530</name>
</gene>
<dbReference type="SUPFAM" id="SSF47203">
    <property type="entry name" value="Acyl-CoA dehydrogenase C-terminal domain-like"/>
    <property type="match status" value="1"/>
</dbReference>
<comment type="caution">
    <text evidence="9">The sequence shown here is derived from an EMBL/GenBank/DDBJ whole genome shotgun (WGS) entry which is preliminary data.</text>
</comment>
<dbReference type="Proteomes" id="UP000566711">
    <property type="component" value="Unassembled WGS sequence"/>
</dbReference>
<dbReference type="InterPro" id="IPR013786">
    <property type="entry name" value="AcylCoA_DH/ox_N"/>
</dbReference>
<dbReference type="InterPro" id="IPR050741">
    <property type="entry name" value="Acyl-CoA_dehydrogenase"/>
</dbReference>
<feature type="domain" description="Acyl-CoA oxidase/dehydrogenase middle" evidence="7">
    <location>
        <begin position="122"/>
        <end position="216"/>
    </location>
</feature>
<keyword evidence="4" id="KW-0274">FAD</keyword>
<dbReference type="InterPro" id="IPR046373">
    <property type="entry name" value="Acyl-CoA_Oxase/DH_mid-dom_sf"/>
</dbReference>
<comment type="cofactor">
    <cofactor evidence="1">
        <name>FAD</name>
        <dbReference type="ChEBI" id="CHEBI:57692"/>
    </cofactor>
</comment>
<dbReference type="Gene3D" id="2.40.110.10">
    <property type="entry name" value="Butyryl-CoA Dehydrogenase, subunit A, domain 2"/>
    <property type="match status" value="1"/>
</dbReference>
<name>A0A7W2EE22_9BURK</name>
<dbReference type="InterPro" id="IPR037069">
    <property type="entry name" value="AcylCoA_DH/ox_N_sf"/>
</dbReference>
<dbReference type="GO" id="GO:0005737">
    <property type="term" value="C:cytoplasm"/>
    <property type="evidence" value="ECO:0007669"/>
    <property type="project" value="TreeGrafter"/>
</dbReference>
<evidence type="ECO:0000256" key="4">
    <source>
        <dbReference type="ARBA" id="ARBA00022827"/>
    </source>
</evidence>
<dbReference type="InterPro" id="IPR006091">
    <property type="entry name" value="Acyl-CoA_Oxase/DH_mid-dom"/>
</dbReference>
<dbReference type="PANTHER" id="PTHR48083:SF2">
    <property type="entry name" value="MEDIUM-CHAIN SPECIFIC ACYL-COA DEHYDROGENASE, MITOCHONDRIAL"/>
    <property type="match status" value="1"/>
</dbReference>
<dbReference type="InterPro" id="IPR009100">
    <property type="entry name" value="AcylCoA_DH/oxidase_NM_dom_sf"/>
</dbReference>
<evidence type="ECO:0000313" key="9">
    <source>
        <dbReference type="EMBL" id="MBA5604237.1"/>
    </source>
</evidence>
<dbReference type="Pfam" id="PF00441">
    <property type="entry name" value="Acyl-CoA_dh_1"/>
    <property type="match status" value="1"/>
</dbReference>
<evidence type="ECO:0000256" key="3">
    <source>
        <dbReference type="ARBA" id="ARBA00022630"/>
    </source>
</evidence>
<dbReference type="EMBL" id="JACEZS010000001">
    <property type="protein sequence ID" value="MBA5604237.1"/>
    <property type="molecule type" value="Genomic_DNA"/>
</dbReference>
<dbReference type="PANTHER" id="PTHR48083">
    <property type="entry name" value="MEDIUM-CHAIN SPECIFIC ACYL-COA DEHYDROGENASE, MITOCHONDRIAL-RELATED"/>
    <property type="match status" value="1"/>
</dbReference>
<dbReference type="GO" id="GO:0033539">
    <property type="term" value="P:fatty acid beta-oxidation using acyl-CoA dehydrogenase"/>
    <property type="evidence" value="ECO:0007669"/>
    <property type="project" value="TreeGrafter"/>
</dbReference>
<comment type="similarity">
    <text evidence="2">Belongs to the acyl-CoA dehydrogenase family.</text>
</comment>
<feature type="domain" description="Acyl-CoA dehydrogenase/oxidase C-terminal" evidence="6">
    <location>
        <begin position="240"/>
        <end position="377"/>
    </location>
</feature>
<organism evidence="9 10">
    <name type="scientific">Rugamonas fusca</name>
    <dbReference type="NCBI Taxonomy" id="2758568"/>
    <lineage>
        <taxon>Bacteria</taxon>
        <taxon>Pseudomonadati</taxon>
        <taxon>Pseudomonadota</taxon>
        <taxon>Betaproteobacteria</taxon>
        <taxon>Burkholderiales</taxon>
        <taxon>Oxalobacteraceae</taxon>
        <taxon>Telluria group</taxon>
        <taxon>Rugamonas</taxon>
    </lineage>
</organism>
<dbReference type="SUPFAM" id="SSF56645">
    <property type="entry name" value="Acyl-CoA dehydrogenase NM domain-like"/>
    <property type="match status" value="1"/>
</dbReference>
<feature type="domain" description="Acyl-CoA dehydrogenase/oxidase N-terminal" evidence="8">
    <location>
        <begin position="6"/>
        <end position="117"/>
    </location>
</feature>